<evidence type="ECO:0000259" key="7">
    <source>
        <dbReference type="Pfam" id="PF08340"/>
    </source>
</evidence>
<dbReference type="NCBIfam" id="TIGR00255">
    <property type="entry name" value="YicC/YloC family endoribonuclease"/>
    <property type="match status" value="1"/>
</dbReference>
<keyword evidence="9" id="KW-1185">Reference proteome</keyword>
<dbReference type="KEGG" id="mff:MFFC18_43790"/>
<dbReference type="AlphaFoldDB" id="A0A5B9PFV7"/>
<accession>A0A5B9PFV7</accession>
<gene>
    <name evidence="8" type="ORF">MFFC18_43790</name>
</gene>
<dbReference type="GO" id="GO:0016787">
    <property type="term" value="F:hydrolase activity"/>
    <property type="evidence" value="ECO:0007669"/>
    <property type="project" value="UniProtKB-KW"/>
</dbReference>
<dbReference type="InterPro" id="IPR013551">
    <property type="entry name" value="YicC-like_C"/>
</dbReference>
<dbReference type="STRING" id="980251.GCA_001642875_01190"/>
<feature type="domain" description="Endoribonuclease YicC-like C-terminal" evidence="7">
    <location>
        <begin position="162"/>
        <end position="283"/>
    </location>
</feature>
<keyword evidence="2" id="KW-0540">Nuclease</keyword>
<protein>
    <recommendedName>
        <fullName evidence="10">YicC-like family, N-terminal region</fullName>
    </recommendedName>
</protein>
<organism evidence="8 9">
    <name type="scientific">Mariniblastus fucicola</name>
    <dbReference type="NCBI Taxonomy" id="980251"/>
    <lineage>
        <taxon>Bacteria</taxon>
        <taxon>Pseudomonadati</taxon>
        <taxon>Planctomycetota</taxon>
        <taxon>Planctomycetia</taxon>
        <taxon>Pirellulales</taxon>
        <taxon>Pirellulaceae</taxon>
        <taxon>Mariniblastus</taxon>
    </lineage>
</organism>
<proteinExistence type="inferred from homology"/>
<evidence type="ECO:0000313" key="8">
    <source>
        <dbReference type="EMBL" id="QEG24459.1"/>
    </source>
</evidence>
<keyword evidence="3" id="KW-0255">Endonuclease</keyword>
<dbReference type="Pfam" id="PF08340">
    <property type="entry name" value="YicC-like_C"/>
    <property type="match status" value="1"/>
</dbReference>
<dbReference type="EMBL" id="CP042912">
    <property type="protein sequence ID" value="QEG24459.1"/>
    <property type="molecule type" value="Genomic_DNA"/>
</dbReference>
<dbReference type="PANTHER" id="PTHR30636">
    <property type="entry name" value="UPF0701 PROTEIN YICC"/>
    <property type="match status" value="1"/>
</dbReference>
<feature type="domain" description="Endoribonuclease YicC-like N-terminal" evidence="6">
    <location>
        <begin position="1"/>
        <end position="145"/>
    </location>
</feature>
<evidence type="ECO:0000256" key="4">
    <source>
        <dbReference type="ARBA" id="ARBA00022801"/>
    </source>
</evidence>
<sequence>MTGHGQARFHNDQLQIAVEIRTVNNRHLKLNVHSDLDAETQAKIEALLRSRLHRGSVTLRISVKSIGEGQYELNEELIRAYWLQLSEIAGSSQSVNVESILALPGAVIEKTGADRDEIWPHIESTLDEALANLEAMRAQEGQAMQADMLGNIETIASRLESVRELAPKISEAYSKRLTDRIQALLEKHNIESAQVDILREVGIFAERVDIAEETVRLGTHLDHFRDTISSTAKAGRKLDFLVQEILRETNTIGSKANDSEIATHVVEIKTAIERIREMVQNVE</sequence>
<evidence type="ECO:0000313" key="9">
    <source>
        <dbReference type="Proteomes" id="UP000322214"/>
    </source>
</evidence>
<evidence type="ECO:0000256" key="1">
    <source>
        <dbReference type="ARBA" id="ARBA00001968"/>
    </source>
</evidence>
<dbReference type="Pfam" id="PF03755">
    <property type="entry name" value="YicC-like_N"/>
    <property type="match status" value="1"/>
</dbReference>
<dbReference type="InterPro" id="IPR005229">
    <property type="entry name" value="YicC/YloC-like"/>
</dbReference>
<dbReference type="GO" id="GO:0004521">
    <property type="term" value="F:RNA endonuclease activity"/>
    <property type="evidence" value="ECO:0007669"/>
    <property type="project" value="InterPro"/>
</dbReference>
<comment type="similarity">
    <text evidence="5">Belongs to the YicC/YloC family.</text>
</comment>
<name>A0A5B9PFV7_9BACT</name>
<evidence type="ECO:0008006" key="10">
    <source>
        <dbReference type="Google" id="ProtNLM"/>
    </source>
</evidence>
<keyword evidence="4" id="KW-0378">Hydrolase</keyword>
<dbReference type="InterPro" id="IPR013527">
    <property type="entry name" value="YicC-like_N"/>
</dbReference>
<evidence type="ECO:0000259" key="6">
    <source>
        <dbReference type="Pfam" id="PF03755"/>
    </source>
</evidence>
<evidence type="ECO:0000256" key="2">
    <source>
        <dbReference type="ARBA" id="ARBA00022722"/>
    </source>
</evidence>
<reference evidence="8 9" key="1">
    <citation type="submission" date="2019-08" db="EMBL/GenBank/DDBJ databases">
        <title>Deep-cultivation of Planctomycetes and their phenomic and genomic characterization uncovers novel biology.</title>
        <authorList>
            <person name="Wiegand S."/>
            <person name="Jogler M."/>
            <person name="Boedeker C."/>
            <person name="Pinto D."/>
            <person name="Vollmers J."/>
            <person name="Rivas-Marin E."/>
            <person name="Kohn T."/>
            <person name="Peeters S.H."/>
            <person name="Heuer A."/>
            <person name="Rast P."/>
            <person name="Oberbeckmann S."/>
            <person name="Bunk B."/>
            <person name="Jeske O."/>
            <person name="Meyerdierks A."/>
            <person name="Storesund J.E."/>
            <person name="Kallscheuer N."/>
            <person name="Luecker S."/>
            <person name="Lage O.M."/>
            <person name="Pohl T."/>
            <person name="Merkel B.J."/>
            <person name="Hornburger P."/>
            <person name="Mueller R.-W."/>
            <person name="Bruemmer F."/>
            <person name="Labrenz M."/>
            <person name="Spormann A.M."/>
            <person name="Op den Camp H."/>
            <person name="Overmann J."/>
            <person name="Amann R."/>
            <person name="Jetten M.S.M."/>
            <person name="Mascher T."/>
            <person name="Medema M.H."/>
            <person name="Devos D.P."/>
            <person name="Kaster A.-K."/>
            <person name="Ovreas L."/>
            <person name="Rohde M."/>
            <person name="Galperin M.Y."/>
            <person name="Jogler C."/>
        </authorList>
    </citation>
    <scope>NUCLEOTIDE SEQUENCE [LARGE SCALE GENOMIC DNA]</scope>
    <source>
        <strain evidence="8 9">FC18</strain>
    </source>
</reference>
<dbReference type="Proteomes" id="UP000322214">
    <property type="component" value="Chromosome"/>
</dbReference>
<comment type="cofactor">
    <cofactor evidence="1">
        <name>a divalent metal cation</name>
        <dbReference type="ChEBI" id="CHEBI:60240"/>
    </cofactor>
</comment>
<evidence type="ECO:0000256" key="3">
    <source>
        <dbReference type="ARBA" id="ARBA00022759"/>
    </source>
</evidence>
<evidence type="ECO:0000256" key="5">
    <source>
        <dbReference type="ARBA" id="ARBA00035648"/>
    </source>
</evidence>
<dbReference type="PANTHER" id="PTHR30636:SF3">
    <property type="entry name" value="UPF0701 PROTEIN YICC"/>
    <property type="match status" value="1"/>
</dbReference>